<feature type="transmembrane region" description="Helical" evidence="1">
    <location>
        <begin position="126"/>
        <end position="145"/>
    </location>
</feature>
<feature type="transmembrane region" description="Helical" evidence="1">
    <location>
        <begin position="100"/>
        <end position="120"/>
    </location>
</feature>
<dbReference type="EMBL" id="JBBYXI010000002">
    <property type="protein sequence ID" value="MEN3930650.1"/>
    <property type="molecule type" value="Genomic_DNA"/>
</dbReference>
<feature type="transmembrane region" description="Helical" evidence="1">
    <location>
        <begin position="68"/>
        <end position="88"/>
    </location>
</feature>
<comment type="caution">
    <text evidence="2">The sequence shown here is derived from an EMBL/GenBank/DDBJ whole genome shotgun (WGS) entry which is preliminary data.</text>
</comment>
<name>A0ABV0BM78_9HYPH</name>
<organism evidence="2 3">
    <name type="scientific">Hohaiivirga grylli</name>
    <dbReference type="NCBI Taxonomy" id="3133970"/>
    <lineage>
        <taxon>Bacteria</taxon>
        <taxon>Pseudomonadati</taxon>
        <taxon>Pseudomonadota</taxon>
        <taxon>Alphaproteobacteria</taxon>
        <taxon>Hyphomicrobiales</taxon>
        <taxon>Methylobacteriaceae</taxon>
        <taxon>Hohaiivirga</taxon>
    </lineage>
</organism>
<sequence>MTEVPASPPPQPRKPSRLQWLIEHCISYAIIIPAIANFLLFVLALIVSSFYMSPAEALLQAFNLSVRVLFSSYILGLLPAIITGLISYPLWKQFREEWQFYLLLALLSCSLYTVACYMMVSTVPAYVLLSGFIGAIAAFIATLMTRRLRKAYL</sequence>
<protein>
    <submittedName>
        <fullName evidence="2">Uncharacterized protein</fullName>
    </submittedName>
</protein>
<reference evidence="2 3" key="1">
    <citation type="submission" date="2024-04" db="EMBL/GenBank/DDBJ databases">
        <title>A novel species isolated from cricket.</title>
        <authorList>
            <person name="Wang H.-C."/>
        </authorList>
    </citation>
    <scope>NUCLEOTIDE SEQUENCE [LARGE SCALE GENOMIC DNA]</scope>
    <source>
        <strain evidence="2 3">WL0021</strain>
    </source>
</reference>
<dbReference type="Proteomes" id="UP001418637">
    <property type="component" value="Unassembled WGS sequence"/>
</dbReference>
<keyword evidence="3" id="KW-1185">Reference proteome</keyword>
<feature type="transmembrane region" description="Helical" evidence="1">
    <location>
        <begin position="21"/>
        <end position="48"/>
    </location>
</feature>
<evidence type="ECO:0000313" key="3">
    <source>
        <dbReference type="Proteomes" id="UP001418637"/>
    </source>
</evidence>
<keyword evidence="1" id="KW-0472">Membrane</keyword>
<keyword evidence="1" id="KW-1133">Transmembrane helix</keyword>
<keyword evidence="1" id="KW-0812">Transmembrane</keyword>
<gene>
    <name evidence="2" type="ORF">WJT86_06170</name>
</gene>
<proteinExistence type="predicted"/>
<dbReference type="RefSeq" id="WP_346336650.1">
    <property type="nucleotide sequence ID" value="NZ_JBBYXI010000002.1"/>
</dbReference>
<evidence type="ECO:0000313" key="2">
    <source>
        <dbReference type="EMBL" id="MEN3930650.1"/>
    </source>
</evidence>
<accession>A0ABV0BM78</accession>
<evidence type="ECO:0000256" key="1">
    <source>
        <dbReference type="SAM" id="Phobius"/>
    </source>
</evidence>